<proteinExistence type="predicted"/>
<reference evidence="1" key="1">
    <citation type="submission" date="2019-10" db="EMBL/GenBank/DDBJ databases">
        <title>Conservation and host-specific expression of non-tandemly repeated heterogenous ribosome RNA gene in arbuscular mycorrhizal fungi.</title>
        <authorList>
            <person name="Maeda T."/>
            <person name="Kobayashi Y."/>
            <person name="Nakagawa T."/>
            <person name="Ezawa T."/>
            <person name="Yamaguchi K."/>
            <person name="Bino T."/>
            <person name="Nishimoto Y."/>
            <person name="Shigenobu S."/>
            <person name="Kawaguchi M."/>
        </authorList>
    </citation>
    <scope>NUCLEOTIDE SEQUENCE</scope>
    <source>
        <strain evidence="1">HR1</strain>
    </source>
</reference>
<protein>
    <submittedName>
        <fullName evidence="1">Uncharacterized protein</fullName>
    </submittedName>
</protein>
<evidence type="ECO:0000313" key="1">
    <source>
        <dbReference type="EMBL" id="GES80964.1"/>
    </source>
</evidence>
<organism evidence="1 2">
    <name type="scientific">Rhizophagus clarus</name>
    <dbReference type="NCBI Taxonomy" id="94130"/>
    <lineage>
        <taxon>Eukaryota</taxon>
        <taxon>Fungi</taxon>
        <taxon>Fungi incertae sedis</taxon>
        <taxon>Mucoromycota</taxon>
        <taxon>Glomeromycotina</taxon>
        <taxon>Glomeromycetes</taxon>
        <taxon>Glomerales</taxon>
        <taxon>Glomeraceae</taxon>
        <taxon>Rhizophagus</taxon>
    </lineage>
</organism>
<dbReference type="AlphaFoldDB" id="A0A8H3L5D2"/>
<dbReference type="Proteomes" id="UP000615446">
    <property type="component" value="Unassembled WGS sequence"/>
</dbReference>
<evidence type="ECO:0000313" key="2">
    <source>
        <dbReference type="Proteomes" id="UP000615446"/>
    </source>
</evidence>
<accession>A0A8H3L5D2</accession>
<comment type="caution">
    <text evidence="1">The sequence shown here is derived from an EMBL/GenBank/DDBJ whole genome shotgun (WGS) entry which is preliminary data.</text>
</comment>
<gene>
    <name evidence="1" type="ORF">RCL2_000822400</name>
</gene>
<name>A0A8H3L5D2_9GLOM</name>
<sequence>MEPIEKSLANMAIKEGLEDEKLPSLDETQTQFSQLARDHIEFAEMCDLDDTEIPDYLKQNARVLIDLIKKPWITAPILIIQWTEPFPRNDHGQTKDALIRCITNHGGTDLYGSGTIFTFHKCSTFTDCVCSLPDWSWHDRGNIIQDVGHAYRLNKISRRKADLEDYKAVFNI</sequence>
<dbReference type="EMBL" id="BLAL01000053">
    <property type="protein sequence ID" value="GES80964.1"/>
    <property type="molecule type" value="Genomic_DNA"/>
</dbReference>
<dbReference type="OrthoDB" id="2307256at2759"/>